<evidence type="ECO:0008006" key="5">
    <source>
        <dbReference type="Google" id="ProtNLM"/>
    </source>
</evidence>
<sequence>MILPTNKKESIIFTLMMCTMMVFGMSVYNTFLHKGMGGMTPSEILPGFLPAFLVALVLDVLIVGPFAKNIAFKLLGKNKGKMPLTALVISGCMVLGMVLCMSLFGLIMQQNFSGNVLINYLQAMSLNAVCAFPLQLLIVGPVSRYFLRTIQ</sequence>
<organism evidence="2">
    <name type="scientific">Candidatus Enterococcus clewellii</name>
    <dbReference type="NCBI Taxonomy" id="1834193"/>
    <lineage>
        <taxon>Bacteria</taxon>
        <taxon>Bacillati</taxon>
        <taxon>Bacillota</taxon>
        <taxon>Bacilli</taxon>
        <taxon>Lactobacillales</taxon>
        <taxon>Enterococcaceae</taxon>
        <taxon>Enterococcus</taxon>
    </lineage>
</organism>
<feature type="transmembrane region" description="Helical" evidence="1">
    <location>
        <begin position="12"/>
        <end position="32"/>
    </location>
</feature>
<dbReference type="InterPro" id="IPR021529">
    <property type="entry name" value="DUF2798"/>
</dbReference>
<accession>A0A242K7L9</accession>
<name>A0A242K7L9_9ENTE</name>
<evidence type="ECO:0000313" key="4">
    <source>
        <dbReference type="Proteomes" id="UP000195141"/>
    </source>
</evidence>
<feature type="transmembrane region" description="Helical" evidence="1">
    <location>
        <begin position="120"/>
        <end position="147"/>
    </location>
</feature>
<keyword evidence="4" id="KW-1185">Reference proteome</keyword>
<dbReference type="AlphaFoldDB" id="A0A242K7L9"/>
<dbReference type="Pfam" id="PF11391">
    <property type="entry name" value="DUF2798"/>
    <property type="match status" value="2"/>
</dbReference>
<keyword evidence="1" id="KW-0472">Membrane</keyword>
<keyword evidence="1" id="KW-0812">Transmembrane</keyword>
<protein>
    <recommendedName>
        <fullName evidence="5">DUF2798 domain-containing protein</fullName>
    </recommendedName>
</protein>
<feature type="transmembrane region" description="Helical" evidence="1">
    <location>
        <begin position="84"/>
        <end position="108"/>
    </location>
</feature>
<evidence type="ECO:0000313" key="3">
    <source>
        <dbReference type="EMBL" id="WYJ90770.1"/>
    </source>
</evidence>
<dbReference type="Proteomes" id="UP000195141">
    <property type="component" value="Chromosome"/>
</dbReference>
<dbReference type="EMBL" id="CP147247">
    <property type="protein sequence ID" value="WYJ90770.1"/>
    <property type="molecule type" value="Genomic_DNA"/>
</dbReference>
<proteinExistence type="predicted"/>
<reference evidence="2" key="1">
    <citation type="submission" date="2017-05" db="EMBL/GenBank/DDBJ databases">
        <title>The Genome Sequence of Enterococcus sp. 9E7_DIV0242.</title>
        <authorList>
            <consortium name="The Broad Institute Genomics Platform"/>
            <consortium name="The Broad Institute Genomic Center for Infectious Diseases"/>
            <person name="Earl A."/>
            <person name="Manson A."/>
            <person name="Schwartman J."/>
            <person name="Gilmore M."/>
            <person name="Abouelleil A."/>
            <person name="Cao P."/>
            <person name="Chapman S."/>
            <person name="Cusick C."/>
            <person name="Shea T."/>
            <person name="Young S."/>
            <person name="Neafsey D."/>
            <person name="Nusbaum C."/>
            <person name="Birren B."/>
        </authorList>
    </citation>
    <scope>NUCLEOTIDE SEQUENCE [LARGE SCALE GENOMIC DNA]</scope>
    <source>
        <strain evidence="2">9E7_DIV0242</strain>
    </source>
</reference>
<evidence type="ECO:0000313" key="2">
    <source>
        <dbReference type="EMBL" id="OTP17164.1"/>
    </source>
</evidence>
<evidence type="ECO:0000256" key="1">
    <source>
        <dbReference type="SAM" id="Phobius"/>
    </source>
</evidence>
<reference evidence="3" key="3">
    <citation type="submission" date="2024-03" db="EMBL/GenBank/DDBJ databases">
        <title>The Genome Sequence of Enterococcus sp. DIV0242b.</title>
        <authorList>
            <consortium name="The Broad Institute Genomics Platform"/>
            <consortium name="The Broad Institute Microbial Omics Core"/>
            <consortium name="The Broad Institute Genomic Center for Infectious Diseases"/>
            <person name="Earl A."/>
            <person name="Manson A."/>
            <person name="Gilmore M."/>
            <person name="Schwartman J."/>
            <person name="Shea T."/>
            <person name="Abouelleil A."/>
            <person name="Cao P."/>
            <person name="Chapman S."/>
            <person name="Cusick C."/>
            <person name="Young S."/>
            <person name="Neafsey D."/>
            <person name="Nusbaum C."/>
            <person name="Birren B."/>
        </authorList>
    </citation>
    <scope>NUCLEOTIDE SEQUENCE</scope>
    <source>
        <strain evidence="3">9E7_DIV0242</strain>
    </source>
</reference>
<reference evidence="3" key="2">
    <citation type="submission" date="2017-05" db="EMBL/GenBank/DDBJ databases">
        <authorList>
            <consortium name="The Broad Institute Genomics Platform"/>
            <consortium name="The Broad Institute Genomic Center for Infectious Diseases"/>
            <person name="Earl A."/>
            <person name="Manson A."/>
            <person name="Schwartman J."/>
            <person name="Gilmore M."/>
            <person name="Abouelleil A."/>
            <person name="Cao P."/>
            <person name="Chapman S."/>
            <person name="Cusick C."/>
            <person name="Shea T."/>
            <person name="Young S."/>
            <person name="Neafsey D."/>
            <person name="Nusbaum C."/>
            <person name="Birren B."/>
        </authorList>
    </citation>
    <scope>NUCLEOTIDE SEQUENCE</scope>
    <source>
        <strain evidence="3">9E7_DIV0242</strain>
    </source>
</reference>
<feature type="transmembrane region" description="Helical" evidence="1">
    <location>
        <begin position="44"/>
        <end position="63"/>
    </location>
</feature>
<dbReference type="EMBL" id="NGMM01000002">
    <property type="protein sequence ID" value="OTP17164.1"/>
    <property type="molecule type" value="Genomic_DNA"/>
</dbReference>
<gene>
    <name evidence="2" type="ORF">A5888_001302</name>
    <name evidence="3" type="ORF">A5888_002538</name>
</gene>
<keyword evidence="1" id="KW-1133">Transmembrane helix</keyword>